<feature type="compositionally biased region" description="Low complexity" evidence="1">
    <location>
        <begin position="9"/>
        <end position="21"/>
    </location>
</feature>
<organism evidence="2">
    <name type="scientific">Hexamita inflata</name>
    <dbReference type="NCBI Taxonomy" id="28002"/>
    <lineage>
        <taxon>Eukaryota</taxon>
        <taxon>Metamonada</taxon>
        <taxon>Diplomonadida</taxon>
        <taxon>Hexamitidae</taxon>
        <taxon>Hexamitinae</taxon>
        <taxon>Hexamita</taxon>
    </lineage>
</organism>
<keyword evidence="4" id="KW-1185">Reference proteome</keyword>
<comment type="caution">
    <text evidence="2">The sequence shown here is derived from an EMBL/GenBank/DDBJ whole genome shotgun (WGS) entry which is preliminary data.</text>
</comment>
<feature type="region of interest" description="Disordered" evidence="1">
    <location>
        <begin position="1"/>
        <end position="75"/>
    </location>
</feature>
<evidence type="ECO:0000313" key="4">
    <source>
        <dbReference type="Proteomes" id="UP001642409"/>
    </source>
</evidence>
<name>A0AA86P9N9_9EUKA</name>
<accession>A0AA86P9N9</accession>
<evidence type="ECO:0000313" key="2">
    <source>
        <dbReference type="EMBL" id="CAI9933531.1"/>
    </source>
</evidence>
<sequence length="129" mass="14540">MSDLDNILQEPNQPTTKQPPTTEERQAIADKIRHNWVPNPMVGGRIPDGFRAPRPPQDGEKAQRPNPDGTKAKSNLWSKIKDFGGKVWNAVKEPITGVIRNTVPFGGQILDGATSIYNWFKNRKRNKQQ</sequence>
<proteinExistence type="predicted"/>
<gene>
    <name evidence="2" type="ORF">HINF_LOCUS21176</name>
    <name evidence="3" type="ORF">HINF_LOCUS68871</name>
</gene>
<feature type="compositionally biased region" description="Basic and acidic residues" evidence="1">
    <location>
        <begin position="22"/>
        <end position="33"/>
    </location>
</feature>
<reference evidence="3 4" key="2">
    <citation type="submission" date="2024-07" db="EMBL/GenBank/DDBJ databases">
        <authorList>
            <person name="Akdeniz Z."/>
        </authorList>
    </citation>
    <scope>NUCLEOTIDE SEQUENCE [LARGE SCALE GENOMIC DNA]</scope>
</reference>
<reference evidence="2" key="1">
    <citation type="submission" date="2023-06" db="EMBL/GenBank/DDBJ databases">
        <authorList>
            <person name="Kurt Z."/>
        </authorList>
    </citation>
    <scope>NUCLEOTIDE SEQUENCE</scope>
</reference>
<dbReference type="Proteomes" id="UP001642409">
    <property type="component" value="Unassembled WGS sequence"/>
</dbReference>
<dbReference type="AlphaFoldDB" id="A0AA86P9N9"/>
<protein>
    <submittedName>
        <fullName evidence="3">Hypothetical_protein</fullName>
    </submittedName>
</protein>
<evidence type="ECO:0000256" key="1">
    <source>
        <dbReference type="SAM" id="MobiDB-lite"/>
    </source>
</evidence>
<evidence type="ECO:0000313" key="3">
    <source>
        <dbReference type="EMBL" id="CAL6097321.1"/>
    </source>
</evidence>
<dbReference type="EMBL" id="CAXDID020000494">
    <property type="protein sequence ID" value="CAL6097321.1"/>
    <property type="molecule type" value="Genomic_DNA"/>
</dbReference>
<dbReference type="EMBL" id="CATOUU010000543">
    <property type="protein sequence ID" value="CAI9933531.1"/>
    <property type="molecule type" value="Genomic_DNA"/>
</dbReference>